<dbReference type="Gene3D" id="2.40.10.220">
    <property type="entry name" value="predicted glycosyltransferase like domains"/>
    <property type="match status" value="1"/>
</dbReference>
<keyword evidence="1" id="KW-0547">Nucleotide-binding</keyword>
<keyword evidence="5" id="KW-0969">Cilium</keyword>
<gene>
    <name evidence="5" type="primary">ycgR</name>
    <name evidence="5" type="ORF">CARN8_1070004</name>
</gene>
<evidence type="ECO:0000256" key="1">
    <source>
        <dbReference type="ARBA" id="ARBA00022741"/>
    </source>
</evidence>
<proteinExistence type="predicted"/>
<dbReference type="InterPro" id="IPR009926">
    <property type="entry name" value="T3SS_YcgR_PilZN"/>
</dbReference>
<dbReference type="AlphaFoldDB" id="A0A3P3ZL93"/>
<dbReference type="Pfam" id="PF07238">
    <property type="entry name" value="PilZ"/>
    <property type="match status" value="1"/>
</dbReference>
<feature type="domain" description="PilZ" evidence="3">
    <location>
        <begin position="128"/>
        <end position="241"/>
    </location>
</feature>
<sequence>MINPDVALTIESFTPDEEHAFRIDAPMAVRGILRDIARHGERVALYYGAHEGGVIVTVILDLETDGFWLDATGDTEVNQRIEASSEKFFVSAHLQAKIQFPVKQLELQRREDSNQFYLPYPEYLTRLQRRDFFRLYLPPGLLKCQVEAKVGQEPLRFTVRDISEGGVALYSERVENASLKPGDQVQDCRLTLEDGSEIVFDIQVRHSALTRMPSGEELTVIGCRFITLSSRIAMQLQRYITRRQREQLP</sequence>
<evidence type="ECO:0000259" key="4">
    <source>
        <dbReference type="Pfam" id="PF07317"/>
    </source>
</evidence>
<reference evidence="5" key="1">
    <citation type="submission" date="2018-10" db="EMBL/GenBank/DDBJ databases">
        <authorList>
            <person name="Plewniak F."/>
        </authorList>
    </citation>
    <scope>NUCLEOTIDE SEQUENCE</scope>
</reference>
<dbReference type="InterPro" id="IPR009875">
    <property type="entry name" value="PilZ_domain"/>
</dbReference>
<dbReference type="Gene3D" id="2.30.110.10">
    <property type="entry name" value="Electron Transport, Fmn-binding Protein, Chain A"/>
    <property type="match status" value="1"/>
</dbReference>
<dbReference type="EMBL" id="UOYP01000010">
    <property type="protein sequence ID" value="VAY86556.1"/>
    <property type="molecule type" value="Genomic_DNA"/>
</dbReference>
<protein>
    <submittedName>
        <fullName evidence="5">Flagellar brake protein YcgR</fullName>
    </submittedName>
</protein>
<keyword evidence="5" id="KW-0966">Cell projection</keyword>
<name>A0A3P3ZL93_9ZZZZ</name>
<keyword evidence="5" id="KW-0282">Flagellum</keyword>
<keyword evidence="2" id="KW-0975">Bacterial flagellum</keyword>
<feature type="domain" description="Type III secretion system flagellar brake protein YcgR PilZN" evidence="4">
    <location>
        <begin position="21"/>
        <end position="125"/>
    </location>
</feature>
<dbReference type="InterPro" id="IPR012349">
    <property type="entry name" value="Split_barrel_FMN-bd"/>
</dbReference>
<evidence type="ECO:0000256" key="2">
    <source>
        <dbReference type="ARBA" id="ARBA00023143"/>
    </source>
</evidence>
<evidence type="ECO:0000259" key="3">
    <source>
        <dbReference type="Pfam" id="PF07238"/>
    </source>
</evidence>
<dbReference type="GO" id="GO:0035438">
    <property type="term" value="F:cyclic-di-GMP binding"/>
    <property type="evidence" value="ECO:0007669"/>
    <property type="project" value="InterPro"/>
</dbReference>
<accession>A0A3P3ZL93</accession>
<organism evidence="5">
    <name type="scientific">mine drainage metagenome</name>
    <dbReference type="NCBI Taxonomy" id="410659"/>
    <lineage>
        <taxon>unclassified sequences</taxon>
        <taxon>metagenomes</taxon>
        <taxon>ecological metagenomes</taxon>
    </lineage>
</organism>
<dbReference type="Pfam" id="PF07317">
    <property type="entry name" value="PilZN"/>
    <property type="match status" value="1"/>
</dbReference>
<dbReference type="SUPFAM" id="SSF141371">
    <property type="entry name" value="PilZ domain-like"/>
    <property type="match status" value="1"/>
</dbReference>
<evidence type="ECO:0000313" key="5">
    <source>
        <dbReference type="EMBL" id="VAY86556.1"/>
    </source>
</evidence>